<dbReference type="RefSeq" id="WP_090197255.1">
    <property type="nucleotide sequence ID" value="NZ_FOYP01000001.1"/>
</dbReference>
<evidence type="ECO:0000313" key="2">
    <source>
        <dbReference type="EMBL" id="SFR36860.1"/>
    </source>
</evidence>
<dbReference type="STRING" id="390270.SAMN04488005_1031"/>
<feature type="chain" id="PRO_5011590254" evidence="1">
    <location>
        <begin position="22"/>
        <end position="241"/>
    </location>
</feature>
<organism evidence="2 3">
    <name type="scientific">Yoonia tamlensis</name>
    <dbReference type="NCBI Taxonomy" id="390270"/>
    <lineage>
        <taxon>Bacteria</taxon>
        <taxon>Pseudomonadati</taxon>
        <taxon>Pseudomonadota</taxon>
        <taxon>Alphaproteobacteria</taxon>
        <taxon>Rhodobacterales</taxon>
        <taxon>Paracoccaceae</taxon>
        <taxon>Yoonia</taxon>
    </lineage>
</organism>
<dbReference type="OrthoDB" id="323914at2"/>
<evidence type="ECO:0000313" key="3">
    <source>
        <dbReference type="Proteomes" id="UP000199478"/>
    </source>
</evidence>
<accession>A0A1I6G424</accession>
<dbReference type="EMBL" id="FOYP01000001">
    <property type="protein sequence ID" value="SFR36860.1"/>
    <property type="molecule type" value="Genomic_DNA"/>
</dbReference>
<reference evidence="3" key="1">
    <citation type="submission" date="2016-10" db="EMBL/GenBank/DDBJ databases">
        <authorList>
            <person name="Varghese N."/>
            <person name="Submissions S."/>
        </authorList>
    </citation>
    <scope>NUCLEOTIDE SEQUENCE [LARGE SCALE GENOMIC DNA]</scope>
    <source>
        <strain evidence="3">DSM 26879</strain>
    </source>
</reference>
<gene>
    <name evidence="2" type="ORF">SAMN04488005_1031</name>
</gene>
<sequence length="241" mass="26537">MLQRWLFLTAIALCVPSNVVAGDKDGTGASGFYWDWGSFTRDCGGDCALSILGGRQTTVAMSPAFGIADFTQGEFGFVPAIPFRDWPWTDSRMIAATYSRRIASFGHARVGEVISIKAEVGIGQRTGSQTETEIWGAGYIYWHLFPWNRWVDTSVGISTGLNWATGISDFEVHRSGNDEGSQLLHYLSPEITLSLPQYPDIEVVARFHHRSGGSDMFGPNSIFNNTGGGSQYVLIGTRFWF</sequence>
<protein>
    <submittedName>
        <fullName evidence="2">Uncharacterized protein</fullName>
    </submittedName>
</protein>
<keyword evidence="1" id="KW-0732">Signal</keyword>
<feature type="signal peptide" evidence="1">
    <location>
        <begin position="1"/>
        <end position="21"/>
    </location>
</feature>
<evidence type="ECO:0000256" key="1">
    <source>
        <dbReference type="SAM" id="SignalP"/>
    </source>
</evidence>
<proteinExistence type="predicted"/>
<dbReference type="AlphaFoldDB" id="A0A1I6G424"/>
<dbReference type="Proteomes" id="UP000199478">
    <property type="component" value="Unassembled WGS sequence"/>
</dbReference>
<name>A0A1I6G424_9RHOB</name>
<keyword evidence="3" id="KW-1185">Reference proteome</keyword>